<evidence type="ECO:0000259" key="6">
    <source>
        <dbReference type="Pfam" id="PF00108"/>
    </source>
</evidence>
<protein>
    <submittedName>
        <fullName evidence="8">Acetyl-CoA C-acetyltransferase</fullName>
        <ecNumber evidence="8">2.3.1.9</ecNumber>
    </submittedName>
</protein>
<dbReference type="InterPro" id="IPR020616">
    <property type="entry name" value="Thiolase_N"/>
</dbReference>
<dbReference type="SUPFAM" id="SSF53901">
    <property type="entry name" value="Thiolase-like"/>
    <property type="match status" value="2"/>
</dbReference>
<dbReference type="InterPro" id="IPR020610">
    <property type="entry name" value="Thiolase_AS"/>
</dbReference>
<evidence type="ECO:0000256" key="1">
    <source>
        <dbReference type="ARBA" id="ARBA00010982"/>
    </source>
</evidence>
<dbReference type="RefSeq" id="WP_161141954.1">
    <property type="nucleotide sequence ID" value="NZ_SPKJ01000084.1"/>
</dbReference>
<dbReference type="PROSITE" id="PS00737">
    <property type="entry name" value="THIOLASE_2"/>
    <property type="match status" value="1"/>
</dbReference>
<sequence length="402" mass="41814">MTEAFIYDHVRTPRGRGKPDGALHEVPTVRLAATALTAIRERNGLDTALVDDVILGCVDPVGEAGGNVARAAVFVAGYGEGVPGMQINRFCASGLDAVNMGAAQVISGQHDLVAAGGVESMSRVGIGASGGAWPVDPEVAVPAYFMPQGISADLIATKYGFTRDDCDAYAVESQKRTAEAWREGRFARSVVPVKDVNGLTILDRDEHPRPATDMQSLAALNPSFEMIGAMGGFDAVAIQAHPDLERVKHVHHAGNSSGIVDGAAAVLVGNEAGGRAAGLKPRARIRAFANIGSDPALMLTGPIEVTRKVLRRSGMALSDIDLFEINEAFAAVVLRAVQALDLDPGRVNVNGGAIAMGHPLGATGAMILGTVLDELERRDLSTALVTLCIGAGMGTATIIERV</sequence>
<evidence type="ECO:0000313" key="8">
    <source>
        <dbReference type="EMBL" id="MYZ49614.1"/>
    </source>
</evidence>
<evidence type="ECO:0000256" key="5">
    <source>
        <dbReference type="RuleBase" id="RU003557"/>
    </source>
</evidence>
<dbReference type="PROSITE" id="PS00098">
    <property type="entry name" value="THIOLASE_1"/>
    <property type="match status" value="1"/>
</dbReference>
<evidence type="ECO:0000313" key="9">
    <source>
        <dbReference type="Proteomes" id="UP000773614"/>
    </source>
</evidence>
<keyword evidence="2 5" id="KW-0808">Transferase</keyword>
<dbReference type="PIRSF" id="PIRSF000429">
    <property type="entry name" value="Ac-CoA_Ac_transf"/>
    <property type="match status" value="1"/>
</dbReference>
<comment type="caution">
    <text evidence="8">The sequence shown here is derived from an EMBL/GenBank/DDBJ whole genome shotgun (WGS) entry which is preliminary data.</text>
</comment>
<dbReference type="InterPro" id="IPR016039">
    <property type="entry name" value="Thiolase-like"/>
</dbReference>
<feature type="active site" description="Proton acceptor" evidence="4">
    <location>
        <position position="358"/>
    </location>
</feature>
<gene>
    <name evidence="8" type="ORF">E4O86_18040</name>
</gene>
<dbReference type="Pfam" id="PF02803">
    <property type="entry name" value="Thiolase_C"/>
    <property type="match status" value="1"/>
</dbReference>
<feature type="domain" description="Thiolase N-terminal" evidence="6">
    <location>
        <begin position="6"/>
        <end position="230"/>
    </location>
</feature>
<comment type="similarity">
    <text evidence="1 5">Belongs to the thiolase-like superfamily. Thiolase family.</text>
</comment>
<dbReference type="InterPro" id="IPR020615">
    <property type="entry name" value="Thiolase_acyl_enz_int_AS"/>
</dbReference>
<dbReference type="NCBIfam" id="NF006090">
    <property type="entry name" value="PRK08242.1"/>
    <property type="match status" value="1"/>
</dbReference>
<dbReference type="InterPro" id="IPR020613">
    <property type="entry name" value="Thiolase_CS"/>
</dbReference>
<evidence type="ECO:0000256" key="4">
    <source>
        <dbReference type="PIRSR" id="PIRSR000429-1"/>
    </source>
</evidence>
<organism evidence="8 9">
    <name type="scientific">Propylenella binzhouense</name>
    <dbReference type="NCBI Taxonomy" id="2555902"/>
    <lineage>
        <taxon>Bacteria</taxon>
        <taxon>Pseudomonadati</taxon>
        <taxon>Pseudomonadota</taxon>
        <taxon>Alphaproteobacteria</taxon>
        <taxon>Hyphomicrobiales</taxon>
        <taxon>Propylenellaceae</taxon>
        <taxon>Propylenella</taxon>
    </lineage>
</organism>
<keyword evidence="9" id="KW-1185">Reference proteome</keyword>
<dbReference type="PROSITE" id="PS00099">
    <property type="entry name" value="THIOLASE_3"/>
    <property type="match status" value="1"/>
</dbReference>
<evidence type="ECO:0000256" key="2">
    <source>
        <dbReference type="ARBA" id="ARBA00022679"/>
    </source>
</evidence>
<dbReference type="Pfam" id="PF00108">
    <property type="entry name" value="Thiolase_N"/>
    <property type="match status" value="1"/>
</dbReference>
<dbReference type="InterPro" id="IPR020617">
    <property type="entry name" value="Thiolase_C"/>
</dbReference>
<accession>A0A964T737</accession>
<feature type="domain" description="Thiolase C-terminal" evidence="7">
    <location>
        <begin position="279"/>
        <end position="401"/>
    </location>
</feature>
<dbReference type="EMBL" id="SPKJ01000084">
    <property type="protein sequence ID" value="MYZ49614.1"/>
    <property type="molecule type" value="Genomic_DNA"/>
</dbReference>
<keyword evidence="3 5" id="KW-0012">Acyltransferase</keyword>
<dbReference type="OrthoDB" id="9764638at2"/>
<dbReference type="InterPro" id="IPR002155">
    <property type="entry name" value="Thiolase"/>
</dbReference>
<dbReference type="NCBIfam" id="TIGR01930">
    <property type="entry name" value="AcCoA-C-Actrans"/>
    <property type="match status" value="1"/>
</dbReference>
<proteinExistence type="inferred from homology"/>
<dbReference type="AlphaFoldDB" id="A0A964T737"/>
<evidence type="ECO:0000256" key="3">
    <source>
        <dbReference type="ARBA" id="ARBA00023315"/>
    </source>
</evidence>
<reference evidence="8" key="1">
    <citation type="submission" date="2019-03" db="EMBL/GenBank/DDBJ databases">
        <title>Afifella sp. nov., isolated from activated sludge.</title>
        <authorList>
            <person name="Li Q."/>
            <person name="Liu Y."/>
        </authorList>
    </citation>
    <scope>NUCLEOTIDE SEQUENCE</scope>
    <source>
        <strain evidence="8">L72</strain>
    </source>
</reference>
<dbReference type="Proteomes" id="UP000773614">
    <property type="component" value="Unassembled WGS sequence"/>
</dbReference>
<feature type="active site" description="Proton acceptor" evidence="4">
    <location>
        <position position="388"/>
    </location>
</feature>
<dbReference type="Gene3D" id="3.40.47.10">
    <property type="match status" value="2"/>
</dbReference>
<feature type="active site" description="Acyl-thioester intermediate" evidence="4">
    <location>
        <position position="91"/>
    </location>
</feature>
<name>A0A964T737_9HYPH</name>
<evidence type="ECO:0000259" key="7">
    <source>
        <dbReference type="Pfam" id="PF02803"/>
    </source>
</evidence>
<dbReference type="PANTHER" id="PTHR43365:SF1">
    <property type="entry name" value="ACETYL-COA C-ACYLTRANSFERASE"/>
    <property type="match status" value="1"/>
</dbReference>
<dbReference type="EC" id="2.3.1.9" evidence="8"/>
<dbReference type="PANTHER" id="PTHR43365">
    <property type="entry name" value="BLR7806 PROTEIN"/>
    <property type="match status" value="1"/>
</dbReference>
<dbReference type="GO" id="GO:0003985">
    <property type="term" value="F:acetyl-CoA C-acetyltransferase activity"/>
    <property type="evidence" value="ECO:0007669"/>
    <property type="project" value="UniProtKB-EC"/>
</dbReference>
<dbReference type="CDD" id="cd00751">
    <property type="entry name" value="thiolase"/>
    <property type="match status" value="1"/>
</dbReference>